<keyword evidence="4 11" id="KW-0831">Ubiquinone biosynthesis</keyword>
<dbReference type="HAMAP" id="MF_03193">
    <property type="entry name" value="COQ6_monooxygenase"/>
    <property type="match status" value="1"/>
</dbReference>
<evidence type="ECO:0000256" key="2">
    <source>
        <dbReference type="ARBA" id="ARBA00005349"/>
    </source>
</evidence>
<dbReference type="GO" id="GO:0071949">
    <property type="term" value="F:FAD binding"/>
    <property type="evidence" value="ECO:0007669"/>
    <property type="project" value="InterPro"/>
</dbReference>
<dbReference type="EC" id="1.14.15.46" evidence="11"/>
<dbReference type="GO" id="GO:0016712">
    <property type="term" value="F:oxidoreductase activity, acting on paired donors, with incorporation or reduction of molecular oxygen, reduced flavin or flavoprotein as one donor, and incorporation of one atom of oxygen"/>
    <property type="evidence" value="ECO:0007669"/>
    <property type="project" value="UniProtKB-UniRule"/>
</dbReference>
<reference evidence="14" key="1">
    <citation type="submission" date="2019-03" db="EMBL/GenBank/DDBJ databases">
        <authorList>
            <person name="Mank J."/>
            <person name="Almeida P."/>
        </authorList>
    </citation>
    <scope>NUCLEOTIDE SEQUENCE</scope>
    <source>
        <strain evidence="14">78183</strain>
    </source>
</reference>
<evidence type="ECO:0000256" key="1">
    <source>
        <dbReference type="ARBA" id="ARBA00001974"/>
    </source>
</evidence>
<gene>
    <name evidence="11" type="primary">COQ6</name>
    <name evidence="14" type="ORF">SVIM_LOCUS323460</name>
</gene>
<name>A0A6N2M6E9_SALVM</name>
<evidence type="ECO:0000256" key="5">
    <source>
        <dbReference type="ARBA" id="ARBA00022792"/>
    </source>
</evidence>
<dbReference type="EMBL" id="CAADRP010001707">
    <property type="protein sequence ID" value="VFU49104.1"/>
    <property type="molecule type" value="Genomic_DNA"/>
</dbReference>
<sequence>MNRVISRKVVPTYHQIFKLSRKQFCSDGAAKSSAAAASSQFNQESDANLSLTGNVQPYDIAIVGGGMVGMALACSLGRLFSLPSALVYHAVTAPFILPCLSIGSWVGLGLNKQDKMEKTGAFLPMAFDTVCSCSINESILIDALCFVFIKLLTLLLAATTPLTKHLRVAIIDSSPALANKPCIKREDPPDPRVSTVTPATISFFKDTGAWQYVQQHRHAYFDKMQVWDYTSLGYTKYDARDVDKEVLGCVVENKVLHSSLLSRIEDTDFQKTIYHSRLTSMSLHPSSSSIVVDSTAPTEASYARGRLAKLELSDGNSLYAKLVVGSDGGKSQVRELAGFKTTGWKYSQNAVICTVEHSVENYCAWQRFLPAGPIALLPIGDKFSNIVWTMNPEESSDFKSVKEDDFVKAVNHALDYGYGPHPKSSLQGSAGMFSWLRGNVAILANESFEIPPKVVKLASERMAFPLSLMHANEYASKRVVLIGDAAHTVHPLAGQGVNLGFGDAFALSRIIAEGIAVGMDIGEVSLLKKYEAERKLANMTMMAILDGFQKAYSIDFGPLNILRAAAFHGAHFISPLKRSIISEWRNQFRFNIRLYLPWEFLANLTLYNGENSKSILIQIPARSIWQPYSPQRFQLYFQSQNLEDMYHDQL</sequence>
<dbReference type="Gene3D" id="3.50.50.60">
    <property type="entry name" value="FAD/NAD(P)-binding domain"/>
    <property type="match status" value="3"/>
</dbReference>
<dbReference type="NCBIfam" id="TIGR01988">
    <property type="entry name" value="Ubi-OHases"/>
    <property type="match status" value="1"/>
</dbReference>
<dbReference type="InterPro" id="IPR051205">
    <property type="entry name" value="UbiH/COQ6_monooxygenase"/>
</dbReference>
<keyword evidence="3 11" id="KW-0285">Flavoprotein</keyword>
<feature type="domain" description="FAD-binding" evidence="13">
    <location>
        <begin position="459"/>
        <end position="541"/>
    </location>
</feature>
<evidence type="ECO:0000256" key="8">
    <source>
        <dbReference type="ARBA" id="ARBA00023033"/>
    </source>
</evidence>
<keyword evidence="10 11" id="KW-0472">Membrane</keyword>
<dbReference type="PANTHER" id="PTHR43876:SF7">
    <property type="entry name" value="UBIQUINONE BIOSYNTHESIS MONOOXYGENASE COQ6, MITOCHONDRIAL"/>
    <property type="match status" value="1"/>
</dbReference>
<feature type="transmembrane region" description="Helical" evidence="12">
    <location>
        <begin position="86"/>
        <end position="108"/>
    </location>
</feature>
<comment type="pathway">
    <text evidence="11">Cofactor biosynthesis; ubiquinone biosynthesis.</text>
</comment>
<keyword evidence="12" id="KW-1133">Transmembrane helix</keyword>
<evidence type="ECO:0000313" key="14">
    <source>
        <dbReference type="EMBL" id="VFU49104.1"/>
    </source>
</evidence>
<comment type="subcellular location">
    <subcellularLocation>
        <location evidence="11">Mitochondrion inner membrane</location>
        <topology evidence="11">Peripheral membrane protein</topology>
        <orientation evidence="11">Matrix side</orientation>
    </subcellularLocation>
</comment>
<comment type="cofactor">
    <cofactor evidence="1 11">
        <name>FAD</name>
        <dbReference type="ChEBI" id="CHEBI:57692"/>
    </cofactor>
</comment>
<feature type="transmembrane region" description="Helical" evidence="12">
    <location>
        <begin position="60"/>
        <end position="80"/>
    </location>
</feature>
<dbReference type="SUPFAM" id="SSF51905">
    <property type="entry name" value="FAD/NAD(P)-binding domain"/>
    <property type="match status" value="2"/>
</dbReference>
<evidence type="ECO:0000259" key="13">
    <source>
        <dbReference type="Pfam" id="PF01494"/>
    </source>
</evidence>
<dbReference type="GO" id="GO:0016120">
    <property type="term" value="P:carotene biosynthetic process"/>
    <property type="evidence" value="ECO:0007669"/>
    <property type="project" value="TreeGrafter"/>
</dbReference>
<feature type="transmembrane region" description="Helical" evidence="12">
    <location>
        <begin position="139"/>
        <end position="158"/>
    </location>
</feature>
<keyword evidence="5 11" id="KW-0999">Mitochondrion inner membrane</keyword>
<protein>
    <recommendedName>
        <fullName evidence="11">Ubiquinone biosynthesis monooxygenase COQ6, mitochondrial</fullName>
        <ecNumber evidence="11">1.14.15.45</ecNumber>
    </recommendedName>
    <alternativeName>
        <fullName evidence="11">2-methoxy-6-polyprenolphenol 4-hydroxylase</fullName>
        <ecNumber evidence="11">1.14.15.46</ecNumber>
    </alternativeName>
</protein>
<dbReference type="EC" id="1.14.15.45" evidence="11"/>
<evidence type="ECO:0000256" key="11">
    <source>
        <dbReference type="HAMAP-Rule" id="MF_03193"/>
    </source>
</evidence>
<comment type="function">
    <text evidence="11">FAD-dependent monooxygenase required for two non-consecutive steps during ubiquinone biosynthesis. Required for the C5-ring hydroxylation during ubiquinone biosynthesis by catalyzing the hydroxylation of 4-hydroxy-3-(all-trans-polyprenyl)benzoic acid to 3,4-dihydroxy-5-(all-trans-polyprenyl)benzoic acid. Also acts downstream of coq4, for the C1-hydroxylation during ubiquinone biosynthesis by catalyzing the hydroxylation of 2-methoxy-6-(all-trans-polyprenyl)phenol to 2-methoxy-6-(all-trans-polyprenyl)benzene-1,4-diol. The electrons required for the hydroxylation reaction are funneled indirectly to coq6 from NADPH via a ferredoxin/ferredoxin reductase system.</text>
</comment>
<dbReference type="PANTHER" id="PTHR43876">
    <property type="entry name" value="UBIQUINONE BIOSYNTHESIS MONOOXYGENASE COQ6, MITOCHONDRIAL"/>
    <property type="match status" value="1"/>
</dbReference>
<dbReference type="InterPro" id="IPR000689">
    <property type="entry name" value="UbQ_mOase_COQ6"/>
</dbReference>
<dbReference type="GO" id="GO:0031314">
    <property type="term" value="C:extrinsic component of mitochondrial inner membrane"/>
    <property type="evidence" value="ECO:0007669"/>
    <property type="project" value="UniProtKB-UniRule"/>
</dbReference>
<comment type="subunit">
    <text evidence="11">Component of a multi-subunit COQ enzyme complex.</text>
</comment>
<keyword evidence="12" id="KW-0812">Transmembrane</keyword>
<dbReference type="GO" id="GO:0016123">
    <property type="term" value="P:xanthophyll biosynthetic process"/>
    <property type="evidence" value="ECO:0007669"/>
    <property type="project" value="TreeGrafter"/>
</dbReference>
<comment type="catalytic activity">
    <reaction evidence="11">
        <text>a 2-methoxy-6-(all-trans-polyprenyl)phenol + 2 reduced [2Fe-2S]-[ferredoxin] + O2 + 2 H(+) = a 2-methoxy-6-(all-trans-polyprenyl)benzene-1,4-diol + 2 oxidized [2Fe-2S]-[ferredoxin] + H2O</text>
        <dbReference type="Rhea" id="RHEA:81183"/>
        <dbReference type="Rhea" id="RHEA-COMP:9551"/>
        <dbReference type="Rhea" id="RHEA-COMP:10000"/>
        <dbReference type="Rhea" id="RHEA-COMP:10001"/>
        <dbReference type="Rhea" id="RHEA-COMP:10858"/>
        <dbReference type="ChEBI" id="CHEBI:15377"/>
        <dbReference type="ChEBI" id="CHEBI:15378"/>
        <dbReference type="ChEBI" id="CHEBI:15379"/>
        <dbReference type="ChEBI" id="CHEBI:33737"/>
        <dbReference type="ChEBI" id="CHEBI:33738"/>
        <dbReference type="ChEBI" id="CHEBI:62731"/>
        <dbReference type="ChEBI" id="CHEBI:84166"/>
        <dbReference type="EC" id="1.14.15.46"/>
    </reaction>
</comment>
<evidence type="ECO:0000256" key="4">
    <source>
        <dbReference type="ARBA" id="ARBA00022688"/>
    </source>
</evidence>
<dbReference type="Pfam" id="PF01494">
    <property type="entry name" value="FAD_binding_3"/>
    <property type="match status" value="1"/>
</dbReference>
<evidence type="ECO:0000256" key="3">
    <source>
        <dbReference type="ARBA" id="ARBA00022630"/>
    </source>
</evidence>
<organism evidence="14">
    <name type="scientific">Salix viminalis</name>
    <name type="common">Common osier</name>
    <name type="synonym">Basket willow</name>
    <dbReference type="NCBI Taxonomy" id="40686"/>
    <lineage>
        <taxon>Eukaryota</taxon>
        <taxon>Viridiplantae</taxon>
        <taxon>Streptophyta</taxon>
        <taxon>Embryophyta</taxon>
        <taxon>Tracheophyta</taxon>
        <taxon>Spermatophyta</taxon>
        <taxon>Magnoliopsida</taxon>
        <taxon>eudicotyledons</taxon>
        <taxon>Gunneridae</taxon>
        <taxon>Pentapetalae</taxon>
        <taxon>rosids</taxon>
        <taxon>fabids</taxon>
        <taxon>Malpighiales</taxon>
        <taxon>Salicaceae</taxon>
        <taxon>Saliceae</taxon>
        <taxon>Salix</taxon>
    </lineage>
</organism>
<keyword evidence="6 11" id="KW-0274">FAD</keyword>
<dbReference type="InterPro" id="IPR018168">
    <property type="entry name" value="Ubi_Hdrlase_CS"/>
</dbReference>
<dbReference type="InterPro" id="IPR010971">
    <property type="entry name" value="UbiH/COQ6"/>
</dbReference>
<evidence type="ECO:0000256" key="12">
    <source>
        <dbReference type="SAM" id="Phobius"/>
    </source>
</evidence>
<dbReference type="GO" id="GO:0106364">
    <property type="term" value="F:4-hydroxy-3-all-trans-polyprenylbenzoate oxygenase activity"/>
    <property type="evidence" value="ECO:0007669"/>
    <property type="project" value="UniProtKB-EC"/>
</dbReference>
<dbReference type="AlphaFoldDB" id="A0A6N2M6E9"/>
<dbReference type="InterPro" id="IPR002938">
    <property type="entry name" value="FAD-bd"/>
</dbReference>
<dbReference type="UniPathway" id="UPA00232"/>
<keyword evidence="8 11" id="KW-0503">Monooxygenase</keyword>
<evidence type="ECO:0000256" key="7">
    <source>
        <dbReference type="ARBA" id="ARBA00023002"/>
    </source>
</evidence>
<dbReference type="PROSITE" id="PS01304">
    <property type="entry name" value="UBIH"/>
    <property type="match status" value="1"/>
</dbReference>
<dbReference type="GO" id="GO:0120538">
    <property type="term" value="F:2-methoxy-6-polyprenolphenol 4-hydroxylase activity"/>
    <property type="evidence" value="ECO:0007669"/>
    <property type="project" value="UniProtKB-EC"/>
</dbReference>
<evidence type="ECO:0000256" key="9">
    <source>
        <dbReference type="ARBA" id="ARBA00023128"/>
    </source>
</evidence>
<proteinExistence type="inferred from homology"/>
<dbReference type="InterPro" id="IPR036188">
    <property type="entry name" value="FAD/NAD-bd_sf"/>
</dbReference>
<dbReference type="FunFam" id="3.50.50.60:FF:000021">
    <property type="entry name" value="Ubiquinone biosynthesis monooxygenase COQ6"/>
    <property type="match status" value="1"/>
</dbReference>
<evidence type="ECO:0000256" key="10">
    <source>
        <dbReference type="ARBA" id="ARBA00023136"/>
    </source>
</evidence>
<comment type="catalytic activity">
    <reaction evidence="11">
        <text>a 4-hydroxy-3-(all-trans-polyprenyl)benzoate + 2 reduced [2Fe-2S]-[ferredoxin] + O2 + 2 H(+) = a 3,4-dihydroxy-5-(all-trans-polyprenyl)benzoate + 2 oxidized [2Fe-2S]-[ferredoxin] + H2O</text>
        <dbReference type="Rhea" id="RHEA:81195"/>
        <dbReference type="Rhea" id="RHEA-COMP:9514"/>
        <dbReference type="Rhea" id="RHEA-COMP:10000"/>
        <dbReference type="Rhea" id="RHEA-COMP:10001"/>
        <dbReference type="Rhea" id="RHEA-COMP:10930"/>
        <dbReference type="ChEBI" id="CHEBI:15377"/>
        <dbReference type="ChEBI" id="CHEBI:15378"/>
        <dbReference type="ChEBI" id="CHEBI:15379"/>
        <dbReference type="ChEBI" id="CHEBI:33737"/>
        <dbReference type="ChEBI" id="CHEBI:33738"/>
        <dbReference type="ChEBI" id="CHEBI:64694"/>
        <dbReference type="ChEBI" id="CHEBI:78396"/>
        <dbReference type="EC" id="1.14.15.45"/>
    </reaction>
</comment>
<accession>A0A6N2M6E9</accession>
<keyword evidence="9 11" id="KW-0496">Mitochondrion</keyword>
<comment type="similarity">
    <text evidence="2 11">Belongs to the UbiH/COQ6 family.</text>
</comment>
<keyword evidence="7 11" id="KW-0560">Oxidoreductase</keyword>
<dbReference type="FunFam" id="3.30.9.10:FF:000111">
    <property type="entry name" value="Ubiquinone biosynthesis monooxygenase COQ6, mitochondrial"/>
    <property type="match status" value="1"/>
</dbReference>
<dbReference type="FunFam" id="3.50.50.60:FF:000205">
    <property type="entry name" value="Ubiquinone biosynthesis monooxygenase COQ6, mitochondrial"/>
    <property type="match status" value="1"/>
</dbReference>
<evidence type="ECO:0000256" key="6">
    <source>
        <dbReference type="ARBA" id="ARBA00022827"/>
    </source>
</evidence>